<protein>
    <submittedName>
        <fullName evidence="7">Response regulator transcription factor</fullName>
    </submittedName>
</protein>
<dbReference type="InterPro" id="IPR011006">
    <property type="entry name" value="CheY-like_superfamily"/>
</dbReference>
<dbReference type="RefSeq" id="WP_191799862.1">
    <property type="nucleotide sequence ID" value="NZ_JACSQL010000004.1"/>
</dbReference>
<dbReference type="Pfam" id="PF12833">
    <property type="entry name" value="HTH_18"/>
    <property type="match status" value="1"/>
</dbReference>
<dbReference type="PROSITE" id="PS00041">
    <property type="entry name" value="HTH_ARAC_FAMILY_1"/>
    <property type="match status" value="1"/>
</dbReference>
<proteinExistence type="predicted"/>
<dbReference type="SMART" id="SM00448">
    <property type="entry name" value="REC"/>
    <property type="match status" value="1"/>
</dbReference>
<evidence type="ECO:0000256" key="4">
    <source>
        <dbReference type="PROSITE-ProRule" id="PRU00169"/>
    </source>
</evidence>
<dbReference type="Pfam" id="PF00072">
    <property type="entry name" value="Response_reg"/>
    <property type="match status" value="1"/>
</dbReference>
<dbReference type="Proteomes" id="UP000608071">
    <property type="component" value="Unassembled WGS sequence"/>
</dbReference>
<evidence type="ECO:0000259" key="5">
    <source>
        <dbReference type="PROSITE" id="PS01124"/>
    </source>
</evidence>
<dbReference type="InterPro" id="IPR009057">
    <property type="entry name" value="Homeodomain-like_sf"/>
</dbReference>
<feature type="modified residue" description="4-aspartylphosphate" evidence="4">
    <location>
        <position position="58"/>
    </location>
</feature>
<keyword evidence="8" id="KW-1185">Reference proteome</keyword>
<dbReference type="PANTHER" id="PTHR43280">
    <property type="entry name" value="ARAC-FAMILY TRANSCRIPTIONAL REGULATOR"/>
    <property type="match status" value="1"/>
</dbReference>
<accession>A0ABR8SYN5</accession>
<evidence type="ECO:0000313" key="7">
    <source>
        <dbReference type="EMBL" id="MBD7968612.1"/>
    </source>
</evidence>
<evidence type="ECO:0000256" key="2">
    <source>
        <dbReference type="ARBA" id="ARBA00023125"/>
    </source>
</evidence>
<dbReference type="PANTHER" id="PTHR43280:SF28">
    <property type="entry name" value="HTH-TYPE TRANSCRIPTIONAL ACTIVATOR RHAS"/>
    <property type="match status" value="1"/>
</dbReference>
<keyword evidence="2" id="KW-0238">DNA-binding</keyword>
<dbReference type="InterPro" id="IPR020449">
    <property type="entry name" value="Tscrpt_reg_AraC-type_HTH"/>
</dbReference>
<dbReference type="SUPFAM" id="SSF46689">
    <property type="entry name" value="Homeodomain-like"/>
    <property type="match status" value="2"/>
</dbReference>
<comment type="caution">
    <text evidence="7">The sequence shown here is derived from an EMBL/GenBank/DDBJ whole genome shotgun (WGS) entry which is preliminary data.</text>
</comment>
<sequence length="524" mass="61039">MRSLCRVLIVDDEMLVRQGIKHLLDWEQAGYYIVGEASNGLEALELVEELQPHIVITDIVMPIMDGEKLVRLVKERYPAIEVIVLSSFSEFDYVRSTFQNGVADYILKPKLEAEYLLSILHKTAAKIEGLGIPVKEERSEETQIAQAIDKMISGYEAEITTEIIRRRFPYLKFLLLGVDLNPVKDKLGKKQIEKSLSQYLHLLQSGQAEYMKLESVPGTLLYLLNADDPWAERIEQLIHNLSRIPKEIEQAETVHFIISNRFEDFCQLGNIYSKQYERLKRYSFYLPTYPVLEVDHLPALPARTSAIDMAELIEGLKRKQFQKSFSSFLEHIHEKSIDYETDIFEFKSLLGNFIFNVTNTLSKLKFETEPLEKRKYDYFRKIDQAVYARDAIQYIEEFIQEAEIITRETDTSTNPSFYRLLNYIQEHYAEPITLTEVAKKFHFNASYLSSYFSANNNEGFSEYVNKVRVEKAKEMLVETEESISEISDRVGYSDQSYFTKVFKKMTGVSPSQYRKEQVQENQNI</sequence>
<keyword evidence="3" id="KW-0804">Transcription</keyword>
<feature type="domain" description="Response regulatory" evidence="6">
    <location>
        <begin position="6"/>
        <end position="123"/>
    </location>
</feature>
<dbReference type="CDD" id="cd17536">
    <property type="entry name" value="REC_YesN-like"/>
    <property type="match status" value="1"/>
</dbReference>
<reference evidence="7 8" key="1">
    <citation type="submission" date="2020-08" db="EMBL/GenBank/DDBJ databases">
        <title>A Genomic Blueprint of the Chicken Gut Microbiome.</title>
        <authorList>
            <person name="Gilroy R."/>
            <person name="Ravi A."/>
            <person name="Getino M."/>
            <person name="Pursley I."/>
            <person name="Horton D.L."/>
            <person name="Alikhan N.-F."/>
            <person name="Baker D."/>
            <person name="Gharbi K."/>
            <person name="Hall N."/>
            <person name="Watson M."/>
            <person name="Adriaenssens E.M."/>
            <person name="Foster-Nyarko E."/>
            <person name="Jarju S."/>
            <person name="Secka A."/>
            <person name="Antonio M."/>
            <person name="Oren A."/>
            <person name="Chaudhuri R."/>
            <person name="La Ragione R.M."/>
            <person name="Hildebrand F."/>
            <person name="Pallen M.J."/>
        </authorList>
    </citation>
    <scope>NUCLEOTIDE SEQUENCE [LARGE SCALE GENOMIC DNA]</scope>
    <source>
        <strain evidence="7 8">Sa2BVA9</strain>
    </source>
</reference>
<organism evidence="7 8">
    <name type="scientific">Paenibacillus gallinarum</name>
    <dbReference type="NCBI Taxonomy" id="2762232"/>
    <lineage>
        <taxon>Bacteria</taxon>
        <taxon>Bacillati</taxon>
        <taxon>Bacillota</taxon>
        <taxon>Bacilli</taxon>
        <taxon>Bacillales</taxon>
        <taxon>Paenibacillaceae</taxon>
        <taxon>Paenibacillus</taxon>
    </lineage>
</organism>
<keyword evidence="4" id="KW-0597">Phosphoprotein</keyword>
<dbReference type="Gene3D" id="3.40.50.2300">
    <property type="match status" value="1"/>
</dbReference>
<evidence type="ECO:0000259" key="6">
    <source>
        <dbReference type="PROSITE" id="PS50110"/>
    </source>
</evidence>
<dbReference type="PROSITE" id="PS01124">
    <property type="entry name" value="HTH_ARAC_FAMILY_2"/>
    <property type="match status" value="1"/>
</dbReference>
<feature type="domain" description="HTH araC/xylS-type" evidence="5">
    <location>
        <begin position="418"/>
        <end position="516"/>
    </location>
</feature>
<dbReference type="PROSITE" id="PS50110">
    <property type="entry name" value="RESPONSE_REGULATORY"/>
    <property type="match status" value="1"/>
</dbReference>
<dbReference type="SUPFAM" id="SSF52172">
    <property type="entry name" value="CheY-like"/>
    <property type="match status" value="1"/>
</dbReference>
<name>A0ABR8SYN5_9BACL</name>
<dbReference type="Gene3D" id="1.10.10.60">
    <property type="entry name" value="Homeodomain-like"/>
    <property type="match status" value="2"/>
</dbReference>
<dbReference type="EMBL" id="JACSQL010000004">
    <property type="protein sequence ID" value="MBD7968612.1"/>
    <property type="molecule type" value="Genomic_DNA"/>
</dbReference>
<evidence type="ECO:0000256" key="1">
    <source>
        <dbReference type="ARBA" id="ARBA00023015"/>
    </source>
</evidence>
<dbReference type="InterPro" id="IPR001789">
    <property type="entry name" value="Sig_transdc_resp-reg_receiver"/>
</dbReference>
<evidence type="ECO:0000313" key="8">
    <source>
        <dbReference type="Proteomes" id="UP000608071"/>
    </source>
</evidence>
<dbReference type="SMART" id="SM00342">
    <property type="entry name" value="HTH_ARAC"/>
    <property type="match status" value="1"/>
</dbReference>
<dbReference type="InterPro" id="IPR018062">
    <property type="entry name" value="HTH_AraC-typ_CS"/>
</dbReference>
<dbReference type="PRINTS" id="PR00032">
    <property type="entry name" value="HTHARAC"/>
</dbReference>
<keyword evidence="1" id="KW-0805">Transcription regulation</keyword>
<gene>
    <name evidence="7" type="ORF">H9647_11120</name>
</gene>
<dbReference type="InterPro" id="IPR018060">
    <property type="entry name" value="HTH_AraC"/>
</dbReference>
<evidence type="ECO:0000256" key="3">
    <source>
        <dbReference type="ARBA" id="ARBA00023163"/>
    </source>
</evidence>